<dbReference type="Proteomes" id="UP000233551">
    <property type="component" value="Unassembled WGS sequence"/>
</dbReference>
<dbReference type="EMBL" id="PGOL01002496">
    <property type="protein sequence ID" value="PKI47507.1"/>
    <property type="molecule type" value="Genomic_DNA"/>
</dbReference>
<sequence>MKLMKRLDPRSTFANEYLQNGRSKVVLDIPLQCSSQCPPTWASRNDSTGHVSHICRLGLTGVARPYGPYRVAVQNLVPNIAPTRAHAMSIVEKVTDTCHSMVHEPYPTGSTL</sequence>
<accession>A0A2I0IU27</accession>
<protein>
    <submittedName>
        <fullName evidence="1">Uncharacterized protein</fullName>
    </submittedName>
</protein>
<reference evidence="1 2" key="1">
    <citation type="submission" date="2017-11" db="EMBL/GenBank/DDBJ databases">
        <title>De-novo sequencing of pomegranate (Punica granatum L.) genome.</title>
        <authorList>
            <person name="Akparov Z."/>
            <person name="Amiraslanov A."/>
            <person name="Hajiyeva S."/>
            <person name="Abbasov M."/>
            <person name="Kaur K."/>
            <person name="Hamwieh A."/>
            <person name="Solovyev V."/>
            <person name="Salamov A."/>
            <person name="Braich B."/>
            <person name="Kosarev P."/>
            <person name="Mahmoud A."/>
            <person name="Hajiyev E."/>
            <person name="Babayeva S."/>
            <person name="Izzatullayeva V."/>
            <person name="Mammadov A."/>
            <person name="Mammadov A."/>
            <person name="Sharifova S."/>
            <person name="Ojaghi J."/>
            <person name="Eynullazada K."/>
            <person name="Bayramov B."/>
            <person name="Abdulazimova A."/>
            <person name="Shahmuradov I."/>
        </authorList>
    </citation>
    <scope>NUCLEOTIDE SEQUENCE [LARGE SCALE GENOMIC DNA]</scope>
    <source>
        <strain evidence="2">cv. AG2017</strain>
        <tissue evidence="1">Leaf</tissue>
    </source>
</reference>
<keyword evidence="2" id="KW-1185">Reference proteome</keyword>
<organism evidence="1 2">
    <name type="scientific">Punica granatum</name>
    <name type="common">Pomegranate</name>
    <dbReference type="NCBI Taxonomy" id="22663"/>
    <lineage>
        <taxon>Eukaryota</taxon>
        <taxon>Viridiplantae</taxon>
        <taxon>Streptophyta</taxon>
        <taxon>Embryophyta</taxon>
        <taxon>Tracheophyta</taxon>
        <taxon>Spermatophyta</taxon>
        <taxon>Magnoliopsida</taxon>
        <taxon>eudicotyledons</taxon>
        <taxon>Gunneridae</taxon>
        <taxon>Pentapetalae</taxon>
        <taxon>rosids</taxon>
        <taxon>malvids</taxon>
        <taxon>Myrtales</taxon>
        <taxon>Lythraceae</taxon>
        <taxon>Punica</taxon>
    </lineage>
</organism>
<evidence type="ECO:0000313" key="2">
    <source>
        <dbReference type="Proteomes" id="UP000233551"/>
    </source>
</evidence>
<name>A0A2I0IU27_PUNGR</name>
<proteinExistence type="predicted"/>
<evidence type="ECO:0000313" key="1">
    <source>
        <dbReference type="EMBL" id="PKI47507.1"/>
    </source>
</evidence>
<comment type="caution">
    <text evidence="1">The sequence shown here is derived from an EMBL/GenBank/DDBJ whole genome shotgun (WGS) entry which is preliminary data.</text>
</comment>
<gene>
    <name evidence="1" type="ORF">CRG98_032097</name>
</gene>
<dbReference type="AlphaFoldDB" id="A0A2I0IU27"/>